<comment type="caution">
    <text evidence="4">The sequence shown here is derived from an EMBL/GenBank/DDBJ whole genome shotgun (WGS) entry which is preliminary data.</text>
</comment>
<dbReference type="PANTHER" id="PTHR34408">
    <property type="entry name" value="FAMILY PROTEIN, PUTATIVE-RELATED"/>
    <property type="match status" value="1"/>
</dbReference>
<dbReference type="Proteomes" id="UP000295132">
    <property type="component" value="Unassembled WGS sequence"/>
</dbReference>
<dbReference type="Gene3D" id="3.90.640.20">
    <property type="entry name" value="Heat-shock cognate protein, ATPase"/>
    <property type="match status" value="1"/>
</dbReference>
<evidence type="ECO:0000313" key="4">
    <source>
        <dbReference type="EMBL" id="TDK64095.1"/>
    </source>
</evidence>
<proteinExistence type="predicted"/>
<reference evidence="4 5" key="1">
    <citation type="submission" date="2019-03" db="EMBL/GenBank/DDBJ databases">
        <title>Bacillus niacini sp. nov. a Nicotinate-Metabolizing Mesophile Isolated from Soil.</title>
        <authorList>
            <person name="Zhang G."/>
        </authorList>
    </citation>
    <scope>NUCLEOTIDE SEQUENCE [LARGE SCALE GENOMIC DNA]</scope>
    <source>
        <strain evidence="4 5">WN066</strain>
    </source>
</reference>
<evidence type="ECO:0000256" key="1">
    <source>
        <dbReference type="SAM" id="SignalP"/>
    </source>
</evidence>
<protein>
    <submittedName>
        <fullName evidence="3">DUF3298 domain-containing protein</fullName>
    </submittedName>
    <submittedName>
        <fullName evidence="4">DUF4163 domain-containing protein</fullName>
    </submittedName>
</protein>
<dbReference type="RefSeq" id="WP_133333034.1">
    <property type="nucleotide sequence ID" value="NZ_JAVGVR010000001.1"/>
</dbReference>
<evidence type="ECO:0000313" key="6">
    <source>
        <dbReference type="Proteomes" id="UP001178888"/>
    </source>
</evidence>
<dbReference type="EMBL" id="SMYO01000002">
    <property type="protein sequence ID" value="TDK64095.1"/>
    <property type="molecule type" value="Genomic_DNA"/>
</dbReference>
<accession>A0A4R5VXK5</accession>
<dbReference type="InterPro" id="IPR025303">
    <property type="entry name" value="PdaC"/>
</dbReference>
<name>A0A4R5VXK5_9BACI</name>
<keyword evidence="6" id="KW-1185">Reference proteome</keyword>
<organism evidence="4 5">
    <name type="scientific">Bacillus salipaludis</name>
    <dbReference type="NCBI Taxonomy" id="2547811"/>
    <lineage>
        <taxon>Bacteria</taxon>
        <taxon>Bacillati</taxon>
        <taxon>Bacillota</taxon>
        <taxon>Bacilli</taxon>
        <taxon>Bacillales</taxon>
        <taxon>Bacillaceae</taxon>
        <taxon>Bacillus</taxon>
    </lineage>
</organism>
<dbReference type="Proteomes" id="UP001178888">
    <property type="component" value="Unassembled WGS sequence"/>
</dbReference>
<keyword evidence="1" id="KW-0732">Signal</keyword>
<dbReference type="InterPro" id="IPR003646">
    <property type="entry name" value="SH3-like_bac-type"/>
</dbReference>
<dbReference type="InterPro" id="IPR021729">
    <property type="entry name" value="DUF3298"/>
</dbReference>
<evidence type="ECO:0000313" key="5">
    <source>
        <dbReference type="Proteomes" id="UP000295132"/>
    </source>
</evidence>
<dbReference type="InterPro" id="IPR037126">
    <property type="entry name" value="PdaC/RsiV-like_sf"/>
</dbReference>
<feature type="signal peptide" evidence="1">
    <location>
        <begin position="1"/>
        <end position="32"/>
    </location>
</feature>
<dbReference type="Gene3D" id="2.30.30.40">
    <property type="entry name" value="SH3 Domains"/>
    <property type="match status" value="1"/>
</dbReference>
<evidence type="ECO:0000313" key="3">
    <source>
        <dbReference type="EMBL" id="MDQ6595050.1"/>
    </source>
</evidence>
<dbReference type="Pfam" id="PF08239">
    <property type="entry name" value="SH3_3"/>
    <property type="match status" value="1"/>
</dbReference>
<evidence type="ECO:0000259" key="2">
    <source>
        <dbReference type="PROSITE" id="PS51781"/>
    </source>
</evidence>
<gene>
    <name evidence="4" type="ORF">E2K98_04305</name>
    <name evidence="3" type="ORF">RCG21_01055</name>
</gene>
<feature type="chain" id="PRO_5044608872" evidence="1">
    <location>
        <begin position="33"/>
        <end position="297"/>
    </location>
</feature>
<sequence>MKLVKTVKLSLVFAVILSVFSTFVLNNEPVKAATTKSATVAVDKLNVRSGAGTKYKKVGSLKKGTKVTVYAQKSSWSQIRYKEKKAYVATKYLKFGVTVKKYHYKGKGNLPYPQVKGLKSKTAEKKINQALLGYAKDAYKNYLKMLADEKQVKQDDPEWCSEYSYACDYDYSTFYSVKYNDGKHLSIILYDSLYLGGAHGSETATSYNFIISSGKQVKLMDKLTSKAKISRVQQYAYNYMMKHPEIFTVTKLSDVVIDKYTQFYYTDGGIKLVFQEYEVGPYAAGFPTVKIPSSVYK</sequence>
<dbReference type="EMBL" id="JAVGVR010000001">
    <property type="protein sequence ID" value="MDQ6595050.1"/>
    <property type="molecule type" value="Genomic_DNA"/>
</dbReference>
<reference evidence="3" key="2">
    <citation type="submission" date="2023-08" db="EMBL/GenBank/DDBJ databases">
        <title>Nitrogen cycling bacteria in agricultural field soils.</title>
        <authorList>
            <person name="Jang J."/>
        </authorList>
    </citation>
    <scope>NUCLEOTIDE SEQUENCE</scope>
    <source>
        <strain evidence="3">PS3-36</strain>
    </source>
</reference>
<dbReference type="Pfam" id="PF11738">
    <property type="entry name" value="DUF3298"/>
    <property type="match status" value="1"/>
</dbReference>
<dbReference type="PANTHER" id="PTHR34408:SF1">
    <property type="entry name" value="GLYCOSYL HYDROLASE FAMILY 19 DOMAIN-CONTAINING PROTEIN HI_1415"/>
    <property type="match status" value="1"/>
</dbReference>
<dbReference type="Pfam" id="PF13739">
    <property type="entry name" value="PdaC"/>
    <property type="match status" value="1"/>
</dbReference>
<dbReference type="Gene3D" id="3.30.565.40">
    <property type="entry name" value="Fervidobacterium nodosum Rt17-B1 like"/>
    <property type="match status" value="1"/>
</dbReference>
<dbReference type="PROSITE" id="PS51781">
    <property type="entry name" value="SH3B"/>
    <property type="match status" value="1"/>
</dbReference>
<dbReference type="InterPro" id="IPR052354">
    <property type="entry name" value="Cell_Wall_Dynamics_Protein"/>
</dbReference>
<dbReference type="AlphaFoldDB" id="A0A4R5VXK5"/>
<feature type="domain" description="SH3b" evidence="2">
    <location>
        <begin position="35"/>
        <end position="97"/>
    </location>
</feature>
<dbReference type="SMART" id="SM00287">
    <property type="entry name" value="SH3b"/>
    <property type="match status" value="1"/>
</dbReference>